<feature type="transmembrane region" description="Helical" evidence="10">
    <location>
        <begin position="90"/>
        <end position="117"/>
    </location>
</feature>
<proteinExistence type="inferred from homology"/>
<dbReference type="InterPro" id="IPR005408">
    <property type="entry name" value="2pore_dom_K_chnl_TWIK"/>
</dbReference>
<feature type="compositionally biased region" description="Polar residues" evidence="9">
    <location>
        <begin position="220"/>
        <end position="236"/>
    </location>
</feature>
<organism evidence="14 16">
    <name type="scientific">Adineta steineri</name>
    <dbReference type="NCBI Taxonomy" id="433720"/>
    <lineage>
        <taxon>Eukaryota</taxon>
        <taxon>Metazoa</taxon>
        <taxon>Spiralia</taxon>
        <taxon>Gnathifera</taxon>
        <taxon>Rotifera</taxon>
        <taxon>Eurotatoria</taxon>
        <taxon>Bdelloidea</taxon>
        <taxon>Adinetida</taxon>
        <taxon>Adinetidae</taxon>
        <taxon>Adineta</taxon>
    </lineage>
</organism>
<reference evidence="14" key="1">
    <citation type="submission" date="2021-02" db="EMBL/GenBank/DDBJ databases">
        <authorList>
            <person name="Nowell W R."/>
        </authorList>
    </citation>
    <scope>NUCLEOTIDE SEQUENCE</scope>
</reference>
<dbReference type="GO" id="GO:0015271">
    <property type="term" value="F:outward rectifier potassium channel activity"/>
    <property type="evidence" value="ECO:0007669"/>
    <property type="project" value="TreeGrafter"/>
</dbReference>
<keyword evidence="4 10" id="KW-1133">Transmembrane helix</keyword>
<feature type="transmembrane region" description="Helical" evidence="10">
    <location>
        <begin position="123"/>
        <end position="142"/>
    </location>
</feature>
<dbReference type="EMBL" id="CAJNOM010005417">
    <property type="protein sequence ID" value="CAF1663653.1"/>
    <property type="molecule type" value="Genomic_DNA"/>
</dbReference>
<dbReference type="Pfam" id="PF07885">
    <property type="entry name" value="Ion_trans_2"/>
    <property type="match status" value="2"/>
</dbReference>
<dbReference type="GO" id="GO:0022841">
    <property type="term" value="F:potassium ion leak channel activity"/>
    <property type="evidence" value="ECO:0007669"/>
    <property type="project" value="TreeGrafter"/>
</dbReference>
<name>A0A816FN46_9BILA</name>
<evidence type="ECO:0000256" key="3">
    <source>
        <dbReference type="ARBA" id="ARBA00022692"/>
    </source>
</evidence>
<feature type="transmembrane region" description="Helical" evidence="10">
    <location>
        <begin position="12"/>
        <end position="32"/>
    </location>
</feature>
<keyword evidence="7 8" id="KW-0407">Ion channel</keyword>
<comment type="caution">
    <text evidence="14">The sequence shown here is derived from an EMBL/GenBank/DDBJ whole genome shotgun (WGS) entry which is preliminary data.</text>
</comment>
<evidence type="ECO:0000259" key="11">
    <source>
        <dbReference type="Pfam" id="PF07885"/>
    </source>
</evidence>
<feature type="domain" description="Potassium channel" evidence="11">
    <location>
        <begin position="97"/>
        <end position="180"/>
    </location>
</feature>
<evidence type="ECO:0000256" key="4">
    <source>
        <dbReference type="ARBA" id="ARBA00022989"/>
    </source>
</evidence>
<dbReference type="Gene3D" id="1.10.287.70">
    <property type="match status" value="2"/>
</dbReference>
<feature type="transmembrane region" description="Helical" evidence="10">
    <location>
        <begin position="154"/>
        <end position="178"/>
    </location>
</feature>
<evidence type="ECO:0000313" key="12">
    <source>
        <dbReference type="EMBL" id="CAF1557771.1"/>
    </source>
</evidence>
<dbReference type="SUPFAM" id="SSF81324">
    <property type="entry name" value="Voltage-gated potassium channels"/>
    <property type="match status" value="2"/>
</dbReference>
<evidence type="ECO:0000313" key="14">
    <source>
        <dbReference type="EMBL" id="CAF1663644.1"/>
    </source>
</evidence>
<comment type="similarity">
    <text evidence="8">Belongs to the two pore domain potassium channel (TC 1.A.1.8) family.</text>
</comment>
<feature type="region of interest" description="Disordered" evidence="9">
    <location>
        <begin position="220"/>
        <end position="247"/>
    </location>
</feature>
<comment type="subcellular location">
    <subcellularLocation>
        <location evidence="1">Membrane</location>
        <topology evidence="1">Multi-pass membrane protein</topology>
    </subcellularLocation>
</comment>
<accession>A0A816FN46</accession>
<evidence type="ECO:0000313" key="13">
    <source>
        <dbReference type="EMBL" id="CAF1557804.1"/>
    </source>
</evidence>
<dbReference type="InterPro" id="IPR003280">
    <property type="entry name" value="2pore_dom_K_chnl"/>
</dbReference>
<dbReference type="InterPro" id="IPR013099">
    <property type="entry name" value="K_chnl_dom"/>
</dbReference>
<gene>
    <name evidence="12" type="ORF">BJG266_LOCUS46717</name>
    <name evidence="13" type="ORF">BJG266_LOCUS46719</name>
    <name evidence="14" type="ORF">QVE165_LOCUS63750</name>
    <name evidence="15" type="ORF">QVE165_LOCUS63752</name>
</gene>
<keyword evidence="5 8" id="KW-0406">Ion transport</keyword>
<keyword evidence="2 8" id="KW-0813">Transport</keyword>
<sequence length="319" mass="36609">MKIFFNSVDNWSFAQSFFFAVTVVTTIGYGHVSPLSDTGRIICIVYAIFGVPMTLLLLSVIVRKLLILLNNTYLWFRYKFSSDRRSESKIRFIHLSLVLIFSLIFLFIIPSIIFTYLEESWSFIDAFYFCFISLTTIGLGDLVAGDSPTQRNRLFYKVCLTIYLLVGVTIMMLVIAMVSQIPELRLIQFFLSGKEVEDENERVSTTETSGLLWLSRSSPASSYGIRNSTTNQPYRRQTNEKTDPTDTPEIITKHDLYSYVDYFLDKSHTGLWHSSSSKANVTKWTFGQGLLFVTSLLTTVGKKTFSYSFKDLFEIKDEI</sequence>
<dbReference type="EMBL" id="CAJNOM010005416">
    <property type="protein sequence ID" value="CAF1663644.1"/>
    <property type="molecule type" value="Genomic_DNA"/>
</dbReference>
<keyword evidence="6 10" id="KW-0472">Membrane</keyword>
<dbReference type="EMBL" id="CAJNOI010005017">
    <property type="protein sequence ID" value="CAF1557804.1"/>
    <property type="molecule type" value="Genomic_DNA"/>
</dbReference>
<dbReference type="PANTHER" id="PTHR11003:SF249">
    <property type="entry name" value="TWO PORE POTASSIUM CHANNEL PROTEIN SUP-9"/>
    <property type="match status" value="1"/>
</dbReference>
<dbReference type="GO" id="GO:0005886">
    <property type="term" value="C:plasma membrane"/>
    <property type="evidence" value="ECO:0007669"/>
    <property type="project" value="TreeGrafter"/>
</dbReference>
<dbReference type="PRINTS" id="PR01333">
    <property type="entry name" value="2POREKCHANEL"/>
</dbReference>
<dbReference type="OrthoDB" id="297496at2759"/>
<evidence type="ECO:0000256" key="8">
    <source>
        <dbReference type="RuleBase" id="RU003857"/>
    </source>
</evidence>
<evidence type="ECO:0000256" key="9">
    <source>
        <dbReference type="SAM" id="MobiDB-lite"/>
    </source>
</evidence>
<evidence type="ECO:0000256" key="1">
    <source>
        <dbReference type="ARBA" id="ARBA00004141"/>
    </source>
</evidence>
<evidence type="ECO:0000256" key="6">
    <source>
        <dbReference type="ARBA" id="ARBA00023136"/>
    </source>
</evidence>
<keyword evidence="16" id="KW-1185">Reference proteome</keyword>
<evidence type="ECO:0000256" key="10">
    <source>
        <dbReference type="SAM" id="Phobius"/>
    </source>
</evidence>
<protein>
    <recommendedName>
        <fullName evidence="11">Potassium channel domain-containing protein</fullName>
    </recommendedName>
</protein>
<keyword evidence="3 8" id="KW-0812">Transmembrane</keyword>
<dbReference type="Proteomes" id="UP000663877">
    <property type="component" value="Unassembled WGS sequence"/>
</dbReference>
<dbReference type="PANTHER" id="PTHR11003">
    <property type="entry name" value="POTASSIUM CHANNEL, SUBFAMILY K"/>
    <property type="match status" value="1"/>
</dbReference>
<feature type="transmembrane region" description="Helical" evidence="10">
    <location>
        <begin position="44"/>
        <end position="69"/>
    </location>
</feature>
<dbReference type="GO" id="GO:0030322">
    <property type="term" value="P:stabilization of membrane potential"/>
    <property type="evidence" value="ECO:0007669"/>
    <property type="project" value="TreeGrafter"/>
</dbReference>
<dbReference type="EMBL" id="CAJNOI010005016">
    <property type="protein sequence ID" value="CAF1557771.1"/>
    <property type="molecule type" value="Genomic_DNA"/>
</dbReference>
<evidence type="ECO:0000256" key="5">
    <source>
        <dbReference type="ARBA" id="ARBA00023065"/>
    </source>
</evidence>
<feature type="domain" description="Potassium channel" evidence="11">
    <location>
        <begin position="3"/>
        <end position="65"/>
    </location>
</feature>
<evidence type="ECO:0000256" key="7">
    <source>
        <dbReference type="ARBA" id="ARBA00023303"/>
    </source>
</evidence>
<dbReference type="PRINTS" id="PR01586">
    <property type="entry name" value="TWIKCHANNEL"/>
</dbReference>
<evidence type="ECO:0000313" key="16">
    <source>
        <dbReference type="Proteomes" id="UP000663832"/>
    </source>
</evidence>
<evidence type="ECO:0000313" key="15">
    <source>
        <dbReference type="EMBL" id="CAF1663653.1"/>
    </source>
</evidence>
<evidence type="ECO:0000256" key="2">
    <source>
        <dbReference type="ARBA" id="ARBA00022448"/>
    </source>
</evidence>
<dbReference type="Proteomes" id="UP000663832">
    <property type="component" value="Unassembled WGS sequence"/>
</dbReference>
<dbReference type="AlphaFoldDB" id="A0A816FN46"/>